<feature type="compositionally biased region" description="Basic and acidic residues" evidence="1">
    <location>
        <begin position="751"/>
        <end position="763"/>
    </location>
</feature>
<feature type="compositionally biased region" description="Low complexity" evidence="1">
    <location>
        <begin position="830"/>
        <end position="846"/>
    </location>
</feature>
<reference evidence="2" key="1">
    <citation type="journal article" date="2020" name="Fungal Divers.">
        <title>Resolving the Mortierellaceae phylogeny through synthesis of multi-gene phylogenetics and phylogenomics.</title>
        <authorList>
            <person name="Vandepol N."/>
            <person name="Liber J."/>
            <person name="Desiro A."/>
            <person name="Na H."/>
            <person name="Kennedy M."/>
            <person name="Barry K."/>
            <person name="Grigoriev I.V."/>
            <person name="Miller A.N."/>
            <person name="O'Donnell K."/>
            <person name="Stajich J.E."/>
            <person name="Bonito G."/>
        </authorList>
    </citation>
    <scope>NUCLEOTIDE SEQUENCE</scope>
    <source>
        <strain evidence="2">REB-010B</strain>
    </source>
</reference>
<feature type="compositionally biased region" description="Basic and acidic residues" evidence="1">
    <location>
        <begin position="123"/>
        <end position="150"/>
    </location>
</feature>
<feature type="compositionally biased region" description="Basic and acidic residues" evidence="1">
    <location>
        <begin position="1031"/>
        <end position="1041"/>
    </location>
</feature>
<accession>A0A9P6UU44</accession>
<feature type="region of interest" description="Disordered" evidence="1">
    <location>
        <begin position="1058"/>
        <end position="1109"/>
    </location>
</feature>
<name>A0A9P6UU44_9FUNG</name>
<feature type="compositionally biased region" description="Low complexity" evidence="1">
    <location>
        <begin position="188"/>
        <end position="214"/>
    </location>
</feature>
<gene>
    <name evidence="2" type="ORF">BGZ99_004254</name>
</gene>
<organism evidence="2 3">
    <name type="scientific">Dissophora globulifera</name>
    <dbReference type="NCBI Taxonomy" id="979702"/>
    <lineage>
        <taxon>Eukaryota</taxon>
        <taxon>Fungi</taxon>
        <taxon>Fungi incertae sedis</taxon>
        <taxon>Mucoromycota</taxon>
        <taxon>Mortierellomycotina</taxon>
        <taxon>Mortierellomycetes</taxon>
        <taxon>Mortierellales</taxon>
        <taxon>Mortierellaceae</taxon>
        <taxon>Dissophora</taxon>
    </lineage>
</organism>
<feature type="compositionally biased region" description="Low complexity" evidence="1">
    <location>
        <begin position="1058"/>
        <end position="1094"/>
    </location>
</feature>
<feature type="compositionally biased region" description="Low complexity" evidence="1">
    <location>
        <begin position="930"/>
        <end position="957"/>
    </location>
</feature>
<feature type="region of interest" description="Disordered" evidence="1">
    <location>
        <begin position="982"/>
        <end position="1044"/>
    </location>
</feature>
<dbReference type="OrthoDB" id="2434590at2759"/>
<proteinExistence type="predicted"/>
<feature type="region of interest" description="Disordered" evidence="1">
    <location>
        <begin position="930"/>
        <end position="966"/>
    </location>
</feature>
<evidence type="ECO:0000256" key="1">
    <source>
        <dbReference type="SAM" id="MobiDB-lite"/>
    </source>
</evidence>
<protein>
    <submittedName>
        <fullName evidence="2">Uncharacterized protein</fullName>
    </submittedName>
</protein>
<feature type="region of interest" description="Disordered" evidence="1">
    <location>
        <begin position="123"/>
        <end position="153"/>
    </location>
</feature>
<comment type="caution">
    <text evidence="2">The sequence shown here is derived from an EMBL/GenBank/DDBJ whole genome shotgun (WGS) entry which is preliminary data.</text>
</comment>
<feature type="region of interest" description="Disordered" evidence="1">
    <location>
        <begin position="178"/>
        <end position="267"/>
    </location>
</feature>
<keyword evidence="3" id="KW-1185">Reference proteome</keyword>
<feature type="compositionally biased region" description="Low complexity" evidence="1">
    <location>
        <begin position="1008"/>
        <end position="1025"/>
    </location>
</feature>
<sequence>MPVKQHRDSFAGYTLVCGHLSSRIRLDPDPRQSLYDRDDHSEHSAPRATTADNNRDDTPSNSVHATAPPSALRSIQRQTLHNQGSILASDLSLIGFMRLDGVQSPPVLSRHWITMDRFSEQDTAAKGHVKEEDKIGEDRDEHNHIQRGESVDLEEDRPLAATKVEDAVLAATLFPPTASNQRQHSHTHQQQQQHQQFQGIPHMPKMPPTSSKPSLFYHDGNTTNLSQDPRHHPHQHHQHQQPQQQGRNSPTIPQPSTKFPGGKRTDKDSEAIWNQESLPQQQLFSTLYRALDRESMVAIVALQYPEKASMRLRKWKRAQEEAAAAAALSHSGSSNKGSSGPMAAGAFMAKRLSHSQGSSPSLLNSGTSDLTASGGVGLSASASPSFGSLVGSGIISSTSTSTSLSSAAVGASGGGSGVTKDDLGSTLTLASLANVMDDRKWYGLLMVGSHFLTSPFHSAPVHLNDTFESTNFSEQFVLLVMPKNTTTTSAPWIPDFNFERPQFPTRVPILETQLLSTVPKMHDHEGVDSKRANDILQQLTVSRGMEQFGSLKSILKGIRADLTVLCGTEIQDDSPATKSRAWNVKLERRIKRSFVNLNHIEAVYKRRGGVRSATQMLNKALGNLGKGTFLHRKLSALIQSLQQPERGRMSGLKAIDSDQSDSSEPDSPTKERKAHWTSPLPESTAADADKDLSHARADATVAMDGTKSLTSAVAPSYQPRIHGEHINEVANEDEEQDENLEGGSVLIRGRSNQEVDGSSRRAFEAAPAAVQPAPSYTLPQPLRPRQQQLEEDSDIEDLEQDTVLEQSSVIPQSRRVDTVASAAHGSLGIQSHQQLPQQSQQQPRRVAAQHRDDDDELRIKSPGLAPQKRRRELRDDGSDDASSVEGMPRAAATLATAGDAENVRSGMVPVPLSASPHVTAALESSVLVGSASSSSALSSTGQKKTAATTVGMVTGAAKKTKRVKAEPVEEVVLQEDLLLHAPGVQTTPASMPGPRPAESEVVHVQPDQAQIAEQSQTMQQQQSKAKAGKKQIRDQEQEYIQHTHQQAQLQVQQLHEQQAQQQQAQQQQAQRQAQHQAHLQAQQQHAQLHAQQQEQQEHQDQQYQAHVEA</sequence>
<feature type="region of interest" description="Disordered" evidence="1">
    <location>
        <begin position="27"/>
        <end position="72"/>
    </location>
</feature>
<feature type="compositionally biased region" description="Polar residues" evidence="1">
    <location>
        <begin position="246"/>
        <end position="257"/>
    </location>
</feature>
<feature type="compositionally biased region" description="Basic and acidic residues" evidence="1">
    <location>
        <begin position="27"/>
        <end position="45"/>
    </location>
</feature>
<dbReference type="Proteomes" id="UP000738325">
    <property type="component" value="Unassembled WGS sequence"/>
</dbReference>
<evidence type="ECO:0000313" key="3">
    <source>
        <dbReference type="Proteomes" id="UP000738325"/>
    </source>
</evidence>
<dbReference type="EMBL" id="JAAAIP010000263">
    <property type="protein sequence ID" value="KAG0320928.1"/>
    <property type="molecule type" value="Genomic_DNA"/>
</dbReference>
<dbReference type="AlphaFoldDB" id="A0A9P6UU44"/>
<evidence type="ECO:0000313" key="2">
    <source>
        <dbReference type="EMBL" id="KAG0320928.1"/>
    </source>
</evidence>
<feature type="non-terminal residue" evidence="2">
    <location>
        <position position="1109"/>
    </location>
</feature>
<feature type="compositionally biased region" description="Low complexity" evidence="1">
    <location>
        <begin position="764"/>
        <end position="787"/>
    </location>
</feature>
<feature type="region of interest" description="Disordered" evidence="1">
    <location>
        <begin position="744"/>
        <end position="890"/>
    </location>
</feature>
<feature type="region of interest" description="Disordered" evidence="1">
    <location>
        <begin position="641"/>
        <end position="688"/>
    </location>
</feature>
<feature type="compositionally biased region" description="Acidic residues" evidence="1">
    <location>
        <begin position="789"/>
        <end position="802"/>
    </location>
</feature>